<dbReference type="PANTHER" id="PTHR35807">
    <property type="entry name" value="TRANSCRIPTIONAL REGULATOR REDD-RELATED"/>
    <property type="match status" value="1"/>
</dbReference>
<evidence type="ECO:0000313" key="8">
    <source>
        <dbReference type="EMBL" id="GAA5199730.1"/>
    </source>
</evidence>
<dbReference type="SMART" id="SM01043">
    <property type="entry name" value="BTAD"/>
    <property type="match status" value="1"/>
</dbReference>
<comment type="similarity">
    <text evidence="1">Belongs to the AfsR/DnrI/RedD regulatory family.</text>
</comment>
<keyword evidence="5" id="KW-0802">TPR repeat</keyword>
<dbReference type="PROSITE" id="PS50005">
    <property type="entry name" value="TPR"/>
    <property type="match status" value="1"/>
</dbReference>
<dbReference type="InterPro" id="IPR036388">
    <property type="entry name" value="WH-like_DNA-bd_sf"/>
</dbReference>
<dbReference type="PANTHER" id="PTHR35807:SF1">
    <property type="entry name" value="TRANSCRIPTIONAL REGULATOR REDD"/>
    <property type="match status" value="1"/>
</dbReference>
<protein>
    <submittedName>
        <fullName evidence="8">BTAD domain-containing putative transcriptional regulator</fullName>
    </submittedName>
</protein>
<dbReference type="Pfam" id="PF03704">
    <property type="entry name" value="BTAD"/>
    <property type="match status" value="1"/>
</dbReference>
<dbReference type="Pfam" id="PF13424">
    <property type="entry name" value="TPR_12"/>
    <property type="match status" value="2"/>
</dbReference>
<sequence length="974" mass="104133">MWLKLLGPVRGGRDGAHVELGPPQQRAVLAVMAAAGDGPVSSSTLADVLWGATPPSAAVATLQQYISRLRRVLEPERSARDPAGVIRRVAGGYHLVAGDDNVDLRRWRTLVARARQLATQGSNEAAGAVYARAAALWSGPVVSDLAPEVRQHPIFAALAHEHVTVLCEAADLALAMGRVHPLIEALDGATGWYALDEGLQARALRVLAAAGRRAEALQRFRRLRDLLIRELGIEPGPLLQQAHQAVLAETPPTSHQLASVVGAAASWPAHLPADLRPFAGQDVELDGLAELVDDLTPLGMAPPASPLRPAQLPADLPTFIGRRAELTQALASHPERTEAPEAVAITVIAGMAGVGKTAFAVHWAHQVAYLYSDGQLYLNLRGFDPIGQPVSPDDALYDMLTAMGVGGRDIPAGLDARSALFRTRVAGRRVLIVLDNARDLAQVRPLLPGSAGCLVIITSRNQLVGLVAAEGANLLTLGVLTAAEARDFLARRIGADRTAREDPAAREIIDQCAGLPLALAIVAARAVAQVSLPLQAIAAELVDTHGGLDAFGGLDPAIDARSVISWSYRSLSPVAAMLGRFLGAHPGTDISAGAAASLLGLPVRQVRAVLNELTRAHLVDERTAGRYGMHDLLHSYAAELLATDPDHVRHGAVLRLLDHYLHTAFRAALLLSPTREPIALTDPASGVVTELVKDSEQALAWFTTEYSVLLSMVDRAESAGLDTHVYQLAWTLDTFQIRQGRGDEQVATRRSALAAAQRRADPRLEADAHRDLGHALTRAGQMDEARQQFTEALGLYAQLGDPAGQAHVHRGIGYLHFCLGEWEEILRHVRRAHDLYAAAGNVVGQAKTLNESGFAYARLARYPEALKLCRQALRLFRELGDEHGGAACLDSLGYAYRGSGQHQQAIACYQEAAASFGQLGDLINQATTVAALGDTLHDAREENAARDAWQRALTMYEELGHADAESVRARLARS</sequence>
<evidence type="ECO:0000313" key="9">
    <source>
        <dbReference type="Proteomes" id="UP001501570"/>
    </source>
</evidence>
<evidence type="ECO:0000256" key="5">
    <source>
        <dbReference type="PROSITE-ProRule" id="PRU00339"/>
    </source>
</evidence>
<dbReference type="InterPro" id="IPR016032">
    <property type="entry name" value="Sig_transdc_resp-reg_C-effctor"/>
</dbReference>
<dbReference type="Proteomes" id="UP001501570">
    <property type="component" value="Unassembled WGS sequence"/>
</dbReference>
<reference evidence="9" key="1">
    <citation type="journal article" date="2019" name="Int. J. Syst. Evol. Microbiol.">
        <title>The Global Catalogue of Microorganisms (GCM) 10K type strain sequencing project: providing services to taxonomists for standard genome sequencing and annotation.</title>
        <authorList>
            <consortium name="The Broad Institute Genomics Platform"/>
            <consortium name="The Broad Institute Genome Sequencing Center for Infectious Disease"/>
            <person name="Wu L."/>
            <person name="Ma J."/>
        </authorList>
    </citation>
    <scope>NUCLEOTIDE SEQUENCE [LARGE SCALE GENOMIC DNA]</scope>
    <source>
        <strain evidence="9">JCM 18304</strain>
    </source>
</reference>
<keyword evidence="9" id="KW-1185">Reference proteome</keyword>
<dbReference type="InterPro" id="IPR051677">
    <property type="entry name" value="AfsR-DnrI-RedD_regulator"/>
</dbReference>
<evidence type="ECO:0000256" key="2">
    <source>
        <dbReference type="ARBA" id="ARBA00023015"/>
    </source>
</evidence>
<name>A0ABP9SS47_9ACTN</name>
<evidence type="ECO:0000256" key="4">
    <source>
        <dbReference type="ARBA" id="ARBA00023163"/>
    </source>
</evidence>
<dbReference type="InterPro" id="IPR011990">
    <property type="entry name" value="TPR-like_helical_dom_sf"/>
</dbReference>
<dbReference type="SUPFAM" id="SSF52540">
    <property type="entry name" value="P-loop containing nucleoside triphosphate hydrolases"/>
    <property type="match status" value="1"/>
</dbReference>
<dbReference type="InterPro" id="IPR019734">
    <property type="entry name" value="TPR_rpt"/>
</dbReference>
<dbReference type="InterPro" id="IPR005158">
    <property type="entry name" value="BTAD"/>
</dbReference>
<dbReference type="InterPro" id="IPR001867">
    <property type="entry name" value="OmpR/PhoB-type_DNA-bd"/>
</dbReference>
<evidence type="ECO:0000259" key="7">
    <source>
        <dbReference type="PROSITE" id="PS51755"/>
    </source>
</evidence>
<dbReference type="Gene3D" id="1.10.10.10">
    <property type="entry name" value="Winged helix-like DNA-binding domain superfamily/Winged helix DNA-binding domain"/>
    <property type="match status" value="1"/>
</dbReference>
<gene>
    <name evidence="8" type="ORF">GCM10023322_76020</name>
</gene>
<accession>A0ABP9SS47</accession>
<dbReference type="SUPFAM" id="SSF48452">
    <property type="entry name" value="TPR-like"/>
    <property type="match status" value="3"/>
</dbReference>
<feature type="repeat" description="TPR" evidence="5">
    <location>
        <begin position="766"/>
        <end position="799"/>
    </location>
</feature>
<feature type="domain" description="OmpR/PhoB-type" evidence="7">
    <location>
        <begin position="1"/>
        <end position="97"/>
    </location>
</feature>
<dbReference type="Gene3D" id="3.40.50.300">
    <property type="entry name" value="P-loop containing nucleotide triphosphate hydrolases"/>
    <property type="match status" value="1"/>
</dbReference>
<proteinExistence type="inferred from homology"/>
<dbReference type="SMART" id="SM00028">
    <property type="entry name" value="TPR"/>
    <property type="match status" value="5"/>
</dbReference>
<dbReference type="SMART" id="SM00862">
    <property type="entry name" value="Trans_reg_C"/>
    <property type="match status" value="1"/>
</dbReference>
<dbReference type="Gene3D" id="1.25.40.10">
    <property type="entry name" value="Tetratricopeptide repeat domain"/>
    <property type="match status" value="2"/>
</dbReference>
<comment type="caution">
    <text evidence="8">The sequence shown here is derived from an EMBL/GenBank/DDBJ whole genome shotgun (WGS) entry which is preliminary data.</text>
</comment>
<evidence type="ECO:0000256" key="1">
    <source>
        <dbReference type="ARBA" id="ARBA00005820"/>
    </source>
</evidence>
<dbReference type="InterPro" id="IPR027417">
    <property type="entry name" value="P-loop_NTPase"/>
</dbReference>
<keyword evidence="2" id="KW-0805">Transcription regulation</keyword>
<dbReference type="CDD" id="cd15831">
    <property type="entry name" value="BTAD"/>
    <property type="match status" value="1"/>
</dbReference>
<evidence type="ECO:0000256" key="3">
    <source>
        <dbReference type="ARBA" id="ARBA00023125"/>
    </source>
</evidence>
<dbReference type="PROSITE" id="PS51755">
    <property type="entry name" value="OMPR_PHOB"/>
    <property type="match status" value="1"/>
</dbReference>
<evidence type="ECO:0000256" key="6">
    <source>
        <dbReference type="PROSITE-ProRule" id="PRU01091"/>
    </source>
</evidence>
<dbReference type="PRINTS" id="PR00364">
    <property type="entry name" value="DISEASERSIST"/>
</dbReference>
<organism evidence="8 9">
    <name type="scientific">Rugosimonospora acidiphila</name>
    <dbReference type="NCBI Taxonomy" id="556531"/>
    <lineage>
        <taxon>Bacteria</taxon>
        <taxon>Bacillati</taxon>
        <taxon>Actinomycetota</taxon>
        <taxon>Actinomycetes</taxon>
        <taxon>Micromonosporales</taxon>
        <taxon>Micromonosporaceae</taxon>
        <taxon>Rugosimonospora</taxon>
    </lineage>
</organism>
<keyword evidence="3 6" id="KW-0238">DNA-binding</keyword>
<dbReference type="SUPFAM" id="SSF46894">
    <property type="entry name" value="C-terminal effector domain of the bipartite response regulators"/>
    <property type="match status" value="1"/>
</dbReference>
<feature type="DNA-binding region" description="OmpR/PhoB-type" evidence="6">
    <location>
        <begin position="1"/>
        <end position="97"/>
    </location>
</feature>
<keyword evidence="4" id="KW-0804">Transcription</keyword>
<dbReference type="EMBL" id="BAABJQ010000039">
    <property type="protein sequence ID" value="GAA5199730.1"/>
    <property type="molecule type" value="Genomic_DNA"/>
</dbReference>